<evidence type="ECO:0000313" key="11">
    <source>
        <dbReference type="EMBL" id="KAK1308229.1"/>
    </source>
</evidence>
<dbReference type="InterPro" id="IPR041891">
    <property type="entry name" value="Alpha_CA_prokaryot-like"/>
</dbReference>
<dbReference type="InterPro" id="IPR018338">
    <property type="entry name" value="Carbonic_anhydrase_a-class_CS"/>
</dbReference>
<sequence>MAFKNLIIFSLCLSLILTNFTPATSQEVEDEHEFTYEEDSETGPAHWGEIHKDWEVCNKGELQSPIDLSNRRVEVVSYLGQLKRSYRPSHAIMMNRGHDIMLKWEDGAGSIWVNETEYTLKQLHWHWPSEHTINGRRFTMELHMVHESADNKVAVVGILYKIGRADNFLHKMANYIRKITDIVDGKEDVGIVDPREIRRGSRKYYRYIGSLTTPPCTEGVVWTMVGKIRTVSREQVRLLQEAVHDDTENNARPVQAIHDRMIQFFRPQKVQY</sequence>
<dbReference type="InterPro" id="IPR036398">
    <property type="entry name" value="CA_dom_sf"/>
</dbReference>
<comment type="cofactor">
    <cofactor evidence="1 9">
        <name>Zn(2+)</name>
        <dbReference type="ChEBI" id="CHEBI:29105"/>
    </cofactor>
</comment>
<keyword evidence="5 9" id="KW-0862">Zinc</keyword>
<comment type="caution">
    <text evidence="11">The sequence shown here is derived from an EMBL/GenBank/DDBJ whole genome shotgun (WGS) entry which is preliminary data.</text>
</comment>
<dbReference type="GO" id="GO:0008270">
    <property type="term" value="F:zinc ion binding"/>
    <property type="evidence" value="ECO:0007669"/>
    <property type="project" value="UniProtKB-UniRule"/>
</dbReference>
<keyword evidence="4 9" id="KW-0732">Signal</keyword>
<evidence type="ECO:0000256" key="9">
    <source>
        <dbReference type="RuleBase" id="RU367011"/>
    </source>
</evidence>
<dbReference type="GO" id="GO:0006730">
    <property type="term" value="P:one-carbon metabolic process"/>
    <property type="evidence" value="ECO:0007669"/>
    <property type="project" value="TreeGrafter"/>
</dbReference>
<accession>A0AAV9E5U3</accession>
<name>A0AAV9E5U3_ACOCL</name>
<dbReference type="Pfam" id="PF00194">
    <property type="entry name" value="Carb_anhydrase"/>
    <property type="match status" value="1"/>
</dbReference>
<dbReference type="PROSITE" id="PS00162">
    <property type="entry name" value="ALPHA_CA_1"/>
    <property type="match status" value="1"/>
</dbReference>
<dbReference type="EMBL" id="JAUJYO010000009">
    <property type="protein sequence ID" value="KAK1308229.1"/>
    <property type="molecule type" value="Genomic_DNA"/>
</dbReference>
<dbReference type="Proteomes" id="UP001180020">
    <property type="component" value="Unassembled WGS sequence"/>
</dbReference>
<evidence type="ECO:0000256" key="4">
    <source>
        <dbReference type="ARBA" id="ARBA00022729"/>
    </source>
</evidence>
<reference evidence="11" key="1">
    <citation type="journal article" date="2023" name="Nat. Commun.">
        <title>Diploid and tetraploid genomes of Acorus and the evolution of monocots.</title>
        <authorList>
            <person name="Ma L."/>
            <person name="Liu K.W."/>
            <person name="Li Z."/>
            <person name="Hsiao Y.Y."/>
            <person name="Qi Y."/>
            <person name="Fu T."/>
            <person name="Tang G.D."/>
            <person name="Zhang D."/>
            <person name="Sun W.H."/>
            <person name="Liu D.K."/>
            <person name="Li Y."/>
            <person name="Chen G.Z."/>
            <person name="Liu X.D."/>
            <person name="Liao X.Y."/>
            <person name="Jiang Y.T."/>
            <person name="Yu X."/>
            <person name="Hao Y."/>
            <person name="Huang J."/>
            <person name="Zhao X.W."/>
            <person name="Ke S."/>
            <person name="Chen Y.Y."/>
            <person name="Wu W.L."/>
            <person name="Hsu J.L."/>
            <person name="Lin Y.F."/>
            <person name="Huang M.D."/>
            <person name="Li C.Y."/>
            <person name="Huang L."/>
            <person name="Wang Z.W."/>
            <person name="Zhao X."/>
            <person name="Zhong W.Y."/>
            <person name="Peng D.H."/>
            <person name="Ahmad S."/>
            <person name="Lan S."/>
            <person name="Zhang J.S."/>
            <person name="Tsai W.C."/>
            <person name="Van de Peer Y."/>
            <person name="Liu Z.J."/>
        </authorList>
    </citation>
    <scope>NUCLEOTIDE SEQUENCE</scope>
    <source>
        <strain evidence="11">CP</strain>
    </source>
</reference>
<evidence type="ECO:0000256" key="6">
    <source>
        <dbReference type="ARBA" id="ARBA00023180"/>
    </source>
</evidence>
<dbReference type="PANTHER" id="PTHR18952:SF253">
    <property type="entry name" value="OS08G0470200 PROTEIN"/>
    <property type="match status" value="1"/>
</dbReference>
<proteinExistence type="inferred from homology"/>
<dbReference type="SUPFAM" id="SSF51069">
    <property type="entry name" value="Carbonic anhydrase"/>
    <property type="match status" value="1"/>
</dbReference>
<dbReference type="CDD" id="cd03124">
    <property type="entry name" value="alpha_CA_prokaryotic_like"/>
    <property type="match status" value="1"/>
</dbReference>
<comment type="function">
    <text evidence="9">Reversible hydration of carbon dioxide.</text>
</comment>
<dbReference type="AlphaFoldDB" id="A0AAV9E5U3"/>
<evidence type="ECO:0000256" key="2">
    <source>
        <dbReference type="ARBA" id="ARBA00012925"/>
    </source>
</evidence>
<gene>
    <name evidence="11" type="primary">NEC3</name>
    <name evidence="11" type="ORF">QJS10_CPA09g00198</name>
</gene>
<reference evidence="11" key="2">
    <citation type="submission" date="2023-06" db="EMBL/GenBank/DDBJ databases">
        <authorList>
            <person name="Ma L."/>
            <person name="Liu K.-W."/>
            <person name="Li Z."/>
            <person name="Hsiao Y.-Y."/>
            <person name="Qi Y."/>
            <person name="Fu T."/>
            <person name="Tang G."/>
            <person name="Zhang D."/>
            <person name="Sun W.-H."/>
            <person name="Liu D.-K."/>
            <person name="Li Y."/>
            <person name="Chen G.-Z."/>
            <person name="Liu X.-D."/>
            <person name="Liao X.-Y."/>
            <person name="Jiang Y.-T."/>
            <person name="Yu X."/>
            <person name="Hao Y."/>
            <person name="Huang J."/>
            <person name="Zhao X.-W."/>
            <person name="Ke S."/>
            <person name="Chen Y.-Y."/>
            <person name="Wu W.-L."/>
            <person name="Hsu J.-L."/>
            <person name="Lin Y.-F."/>
            <person name="Huang M.-D."/>
            <person name="Li C.-Y."/>
            <person name="Huang L."/>
            <person name="Wang Z.-W."/>
            <person name="Zhao X."/>
            <person name="Zhong W.-Y."/>
            <person name="Peng D.-H."/>
            <person name="Ahmad S."/>
            <person name="Lan S."/>
            <person name="Zhang J.-S."/>
            <person name="Tsai W.-C."/>
            <person name="Van De Peer Y."/>
            <person name="Liu Z.-J."/>
        </authorList>
    </citation>
    <scope>NUCLEOTIDE SEQUENCE</scope>
    <source>
        <strain evidence="11">CP</strain>
        <tissue evidence="11">Leaves</tissue>
    </source>
</reference>
<evidence type="ECO:0000256" key="5">
    <source>
        <dbReference type="ARBA" id="ARBA00022833"/>
    </source>
</evidence>
<keyword evidence="6" id="KW-0325">Glycoprotein</keyword>
<dbReference type="FunFam" id="3.10.200.10:FF:000007">
    <property type="entry name" value="Alpha carbonic anhydrase 3"/>
    <property type="match status" value="1"/>
</dbReference>
<dbReference type="EC" id="4.2.1.1" evidence="2 9"/>
<feature type="domain" description="Alpha-carbonic anhydrase" evidence="10">
    <location>
        <begin position="32"/>
        <end position="266"/>
    </location>
</feature>
<evidence type="ECO:0000256" key="1">
    <source>
        <dbReference type="ARBA" id="ARBA00001947"/>
    </source>
</evidence>
<evidence type="ECO:0000256" key="8">
    <source>
        <dbReference type="ARBA" id="ARBA00048348"/>
    </source>
</evidence>
<keyword evidence="12" id="KW-1185">Reference proteome</keyword>
<comment type="catalytic activity">
    <reaction evidence="8 9">
        <text>hydrogencarbonate + H(+) = CO2 + H2O</text>
        <dbReference type="Rhea" id="RHEA:10748"/>
        <dbReference type="ChEBI" id="CHEBI:15377"/>
        <dbReference type="ChEBI" id="CHEBI:15378"/>
        <dbReference type="ChEBI" id="CHEBI:16526"/>
        <dbReference type="ChEBI" id="CHEBI:17544"/>
        <dbReference type="EC" id="4.2.1.1"/>
    </reaction>
</comment>
<keyword evidence="3 9" id="KW-0479">Metal-binding</keyword>
<keyword evidence="7 9" id="KW-0456">Lyase</keyword>
<protein>
    <recommendedName>
        <fullName evidence="2 9">Carbonic anhydrase</fullName>
        <ecNumber evidence="2 9">4.2.1.1</ecNumber>
    </recommendedName>
</protein>
<dbReference type="GO" id="GO:0004089">
    <property type="term" value="F:carbonate dehydratase activity"/>
    <property type="evidence" value="ECO:0007669"/>
    <property type="project" value="UniProtKB-UniRule"/>
</dbReference>
<dbReference type="InterPro" id="IPR001148">
    <property type="entry name" value="CA_dom"/>
</dbReference>
<dbReference type="InterPro" id="IPR023561">
    <property type="entry name" value="Carbonic_anhydrase_a-class"/>
</dbReference>
<feature type="chain" id="PRO_5043104751" description="Carbonic anhydrase" evidence="9">
    <location>
        <begin position="26"/>
        <end position="272"/>
    </location>
</feature>
<evidence type="ECO:0000256" key="7">
    <source>
        <dbReference type="ARBA" id="ARBA00023239"/>
    </source>
</evidence>
<dbReference type="PROSITE" id="PS51144">
    <property type="entry name" value="ALPHA_CA_2"/>
    <property type="match status" value="1"/>
</dbReference>
<dbReference type="PANTHER" id="PTHR18952">
    <property type="entry name" value="CARBONIC ANHYDRASE"/>
    <property type="match status" value="1"/>
</dbReference>
<dbReference type="SMART" id="SM01057">
    <property type="entry name" value="Carb_anhydrase"/>
    <property type="match status" value="1"/>
</dbReference>
<evidence type="ECO:0000256" key="3">
    <source>
        <dbReference type="ARBA" id="ARBA00022723"/>
    </source>
</evidence>
<dbReference type="Gene3D" id="3.10.200.10">
    <property type="entry name" value="Alpha carbonic anhydrase"/>
    <property type="match status" value="1"/>
</dbReference>
<evidence type="ECO:0000259" key="10">
    <source>
        <dbReference type="PROSITE" id="PS51144"/>
    </source>
</evidence>
<feature type="signal peptide" evidence="9">
    <location>
        <begin position="1"/>
        <end position="25"/>
    </location>
</feature>
<comment type="similarity">
    <text evidence="9">Belongs to the alpha-carbonic anhydrase family.</text>
</comment>
<evidence type="ECO:0000313" key="12">
    <source>
        <dbReference type="Proteomes" id="UP001180020"/>
    </source>
</evidence>
<organism evidence="11 12">
    <name type="scientific">Acorus calamus</name>
    <name type="common">Sweet flag</name>
    <dbReference type="NCBI Taxonomy" id="4465"/>
    <lineage>
        <taxon>Eukaryota</taxon>
        <taxon>Viridiplantae</taxon>
        <taxon>Streptophyta</taxon>
        <taxon>Embryophyta</taxon>
        <taxon>Tracheophyta</taxon>
        <taxon>Spermatophyta</taxon>
        <taxon>Magnoliopsida</taxon>
        <taxon>Liliopsida</taxon>
        <taxon>Acoraceae</taxon>
        <taxon>Acorus</taxon>
    </lineage>
</organism>